<feature type="signal peptide" evidence="1">
    <location>
        <begin position="1"/>
        <end position="23"/>
    </location>
</feature>
<keyword evidence="1" id="KW-0732">Signal</keyword>
<comment type="caution">
    <text evidence="2">The sequence shown here is derived from an EMBL/GenBank/DDBJ whole genome shotgun (WGS) entry which is preliminary data.</text>
</comment>
<protein>
    <recommendedName>
        <fullName evidence="4">Lipoprotein</fullName>
    </recommendedName>
</protein>
<keyword evidence="3" id="KW-1185">Reference proteome</keyword>
<proteinExistence type="predicted"/>
<evidence type="ECO:0000313" key="3">
    <source>
        <dbReference type="Proteomes" id="UP001262754"/>
    </source>
</evidence>
<feature type="chain" id="PRO_5046550072" description="Lipoprotein" evidence="1">
    <location>
        <begin position="24"/>
        <end position="185"/>
    </location>
</feature>
<evidence type="ECO:0008006" key="4">
    <source>
        <dbReference type="Google" id="ProtNLM"/>
    </source>
</evidence>
<gene>
    <name evidence="2" type="ORF">J2800_003962</name>
</gene>
<accession>A0ABU1N422</accession>
<reference evidence="2 3" key="1">
    <citation type="submission" date="2023-07" db="EMBL/GenBank/DDBJ databases">
        <title>Sorghum-associated microbial communities from plants grown in Nebraska, USA.</title>
        <authorList>
            <person name="Schachtman D."/>
        </authorList>
    </citation>
    <scope>NUCLEOTIDE SEQUENCE [LARGE SCALE GENOMIC DNA]</scope>
    <source>
        <strain evidence="2 3">DS2154</strain>
    </source>
</reference>
<dbReference type="EMBL" id="JAVDRL010000012">
    <property type="protein sequence ID" value="MDR6533200.1"/>
    <property type="molecule type" value="Genomic_DNA"/>
</dbReference>
<dbReference type="RefSeq" id="WP_156402443.1">
    <property type="nucleotide sequence ID" value="NZ_JAVDRL010000012.1"/>
</dbReference>
<dbReference type="Proteomes" id="UP001262754">
    <property type="component" value="Unassembled WGS sequence"/>
</dbReference>
<evidence type="ECO:0000313" key="2">
    <source>
        <dbReference type="EMBL" id="MDR6533200.1"/>
    </source>
</evidence>
<sequence length="185" mass="19724">MRKTIGALAALALAATVVPAAQADVAPPALRAPPTPRQAEALPYKNGPVSAVAIFIPDSQASEFEKPPSETPRVTKIDALKVGEIAALKLMFKGPQRDSQGRIDVTFDVDFIGPDGKTLEGGSLKDLPAYQGPVTLPDAIFDNIRAVPKMSFETKDPKGVYKAVIVLHDNIGGWNVPMTVELERL</sequence>
<name>A0ABU1N422_9CAUL</name>
<evidence type="ECO:0000256" key="1">
    <source>
        <dbReference type="SAM" id="SignalP"/>
    </source>
</evidence>
<organism evidence="2 3">
    <name type="scientific">Caulobacter rhizosphaerae</name>
    <dbReference type="NCBI Taxonomy" id="2010972"/>
    <lineage>
        <taxon>Bacteria</taxon>
        <taxon>Pseudomonadati</taxon>
        <taxon>Pseudomonadota</taxon>
        <taxon>Alphaproteobacteria</taxon>
        <taxon>Caulobacterales</taxon>
        <taxon>Caulobacteraceae</taxon>
        <taxon>Caulobacter</taxon>
    </lineage>
</organism>